<keyword evidence="1" id="KW-0812">Transmembrane</keyword>
<evidence type="ECO:0000313" key="2">
    <source>
        <dbReference type="EMBL" id="KZN30643.1"/>
    </source>
</evidence>
<organism evidence="2 3">
    <name type="scientific">Pseudoalteromonas luteoviolacea DSM 6061</name>
    <dbReference type="NCBI Taxonomy" id="1365250"/>
    <lineage>
        <taxon>Bacteria</taxon>
        <taxon>Pseudomonadati</taxon>
        <taxon>Pseudomonadota</taxon>
        <taxon>Gammaproteobacteria</taxon>
        <taxon>Alteromonadales</taxon>
        <taxon>Pseudoalteromonadaceae</taxon>
        <taxon>Pseudoalteromonas</taxon>
    </lineage>
</organism>
<feature type="transmembrane region" description="Helical" evidence="1">
    <location>
        <begin position="78"/>
        <end position="97"/>
    </location>
</feature>
<name>A0A166UGJ0_9GAMM</name>
<reference evidence="2 3" key="1">
    <citation type="submission" date="2013-07" db="EMBL/GenBank/DDBJ databases">
        <title>Comparative Genomic and Metabolomic Analysis of Twelve Strains of Pseudoalteromonas luteoviolacea.</title>
        <authorList>
            <person name="Vynne N.G."/>
            <person name="Mansson M."/>
            <person name="Gram L."/>
        </authorList>
    </citation>
    <scope>NUCLEOTIDE SEQUENCE [LARGE SCALE GENOMIC DNA]</scope>
    <source>
        <strain evidence="2 3">DSM 6061</strain>
    </source>
</reference>
<feature type="transmembrane region" description="Helical" evidence="1">
    <location>
        <begin position="35"/>
        <end position="57"/>
    </location>
</feature>
<evidence type="ECO:0000313" key="3">
    <source>
        <dbReference type="Proteomes" id="UP000076643"/>
    </source>
</evidence>
<dbReference type="Proteomes" id="UP000076643">
    <property type="component" value="Unassembled WGS sequence"/>
</dbReference>
<proteinExistence type="predicted"/>
<keyword evidence="1" id="KW-1133">Transmembrane helix</keyword>
<dbReference type="RefSeq" id="WP_063366037.1">
    <property type="nucleotide sequence ID" value="NZ_AQHB01000039.1"/>
</dbReference>
<evidence type="ECO:0000256" key="1">
    <source>
        <dbReference type="SAM" id="Phobius"/>
    </source>
</evidence>
<evidence type="ECO:0008006" key="4">
    <source>
        <dbReference type="Google" id="ProtNLM"/>
    </source>
</evidence>
<accession>A0A166UGJ0</accession>
<sequence>MSRFQSRPFIGVILFCALLIMLVTSVIMFSKQHNALIALMHTLVGLLMVLVLVWHLIKNIRPLKHYLNPFQKHAGRFSVAWPLAICVIAYVGLAPVFQLAPAIEVYRFGQTLKAADKADSDPELKYVQREVEVPEGTGQRITVELKKGPYFLWPQYALWIESVSGEFVQPLYVTEKLATNQFTNKVVKKDPHQVFNSHLLVGEGPNAWDVLEGQEDPASKNSRMRPESLPVFLHQLNMRAENGMMVPDDDSLTIDGFSGATMTDNFIYTTRLQSPLQGRHRVRLEVNHSFDYNTYYSSDRFLDDPIYSGDGYSAQPSVIYEAIIDFDNHANETLAVMSLVGHGHHSGRNGDIYEDVSNLTTALELVERVIVSVN</sequence>
<comment type="caution">
    <text evidence="2">The sequence shown here is derived from an EMBL/GenBank/DDBJ whole genome shotgun (WGS) entry which is preliminary data.</text>
</comment>
<dbReference type="AlphaFoldDB" id="A0A166UGJ0"/>
<keyword evidence="3" id="KW-1185">Reference proteome</keyword>
<dbReference type="PATRIC" id="fig|1365250.3.peg.4859"/>
<feature type="transmembrane region" description="Helical" evidence="1">
    <location>
        <begin position="9"/>
        <end position="29"/>
    </location>
</feature>
<keyword evidence="1" id="KW-0472">Membrane</keyword>
<protein>
    <recommendedName>
        <fullName evidence="4">DUF4405 domain-containing protein</fullName>
    </recommendedName>
</protein>
<dbReference type="EMBL" id="AUYB01000148">
    <property type="protein sequence ID" value="KZN30643.1"/>
    <property type="molecule type" value="Genomic_DNA"/>
</dbReference>
<gene>
    <name evidence="2" type="ORF">N475_24265</name>
</gene>